<dbReference type="OrthoDB" id="10309237at2759"/>
<gene>
    <name evidence="2" type="ORF">L211DRAFT_854520</name>
</gene>
<evidence type="ECO:0000313" key="2">
    <source>
        <dbReference type="EMBL" id="RPB18056.1"/>
    </source>
</evidence>
<dbReference type="Proteomes" id="UP000267821">
    <property type="component" value="Unassembled WGS sequence"/>
</dbReference>
<proteinExistence type="predicted"/>
<accession>A0A3N4L660</accession>
<feature type="compositionally biased region" description="Polar residues" evidence="1">
    <location>
        <begin position="1"/>
        <end position="12"/>
    </location>
</feature>
<feature type="region of interest" description="Disordered" evidence="1">
    <location>
        <begin position="1"/>
        <end position="24"/>
    </location>
</feature>
<protein>
    <submittedName>
        <fullName evidence="2">Uncharacterized protein</fullName>
    </submittedName>
</protein>
<dbReference type="InParanoid" id="A0A3N4L660"/>
<keyword evidence="3" id="KW-1185">Reference proteome</keyword>
<dbReference type="EMBL" id="ML121713">
    <property type="protein sequence ID" value="RPB18056.1"/>
    <property type="molecule type" value="Genomic_DNA"/>
</dbReference>
<evidence type="ECO:0000256" key="1">
    <source>
        <dbReference type="SAM" id="MobiDB-lite"/>
    </source>
</evidence>
<reference evidence="2 3" key="1">
    <citation type="journal article" date="2018" name="Nat. Ecol. Evol.">
        <title>Pezizomycetes genomes reveal the molecular basis of ectomycorrhizal truffle lifestyle.</title>
        <authorList>
            <person name="Murat C."/>
            <person name="Payen T."/>
            <person name="Noel B."/>
            <person name="Kuo A."/>
            <person name="Morin E."/>
            <person name="Chen J."/>
            <person name="Kohler A."/>
            <person name="Krizsan K."/>
            <person name="Balestrini R."/>
            <person name="Da Silva C."/>
            <person name="Montanini B."/>
            <person name="Hainaut M."/>
            <person name="Levati E."/>
            <person name="Barry K.W."/>
            <person name="Belfiori B."/>
            <person name="Cichocki N."/>
            <person name="Clum A."/>
            <person name="Dockter R.B."/>
            <person name="Fauchery L."/>
            <person name="Guy J."/>
            <person name="Iotti M."/>
            <person name="Le Tacon F."/>
            <person name="Lindquist E.A."/>
            <person name="Lipzen A."/>
            <person name="Malagnac F."/>
            <person name="Mello A."/>
            <person name="Molinier V."/>
            <person name="Miyauchi S."/>
            <person name="Poulain J."/>
            <person name="Riccioni C."/>
            <person name="Rubini A."/>
            <person name="Sitrit Y."/>
            <person name="Splivallo R."/>
            <person name="Traeger S."/>
            <person name="Wang M."/>
            <person name="Zifcakova L."/>
            <person name="Wipf D."/>
            <person name="Zambonelli A."/>
            <person name="Paolocci F."/>
            <person name="Nowrousian M."/>
            <person name="Ottonello S."/>
            <person name="Baldrian P."/>
            <person name="Spatafora J.W."/>
            <person name="Henrissat B."/>
            <person name="Nagy L.G."/>
            <person name="Aury J.M."/>
            <person name="Wincker P."/>
            <person name="Grigoriev I.V."/>
            <person name="Bonfante P."/>
            <person name="Martin F.M."/>
        </authorList>
    </citation>
    <scope>NUCLEOTIDE SEQUENCE [LARGE SCALE GENOMIC DNA]</scope>
    <source>
        <strain evidence="2 3">ATCC MYA-4762</strain>
    </source>
</reference>
<organism evidence="2 3">
    <name type="scientific">Terfezia boudieri ATCC MYA-4762</name>
    <dbReference type="NCBI Taxonomy" id="1051890"/>
    <lineage>
        <taxon>Eukaryota</taxon>
        <taxon>Fungi</taxon>
        <taxon>Dikarya</taxon>
        <taxon>Ascomycota</taxon>
        <taxon>Pezizomycotina</taxon>
        <taxon>Pezizomycetes</taxon>
        <taxon>Pezizales</taxon>
        <taxon>Pezizaceae</taxon>
        <taxon>Terfezia</taxon>
    </lineage>
</organism>
<evidence type="ECO:0000313" key="3">
    <source>
        <dbReference type="Proteomes" id="UP000267821"/>
    </source>
</evidence>
<dbReference type="AlphaFoldDB" id="A0A3N4L660"/>
<sequence>MATQSHAVSSSAVPDPAHLDPGQFTQEMDSSTIAQFLHQLATDPANSFNIHPRVVAFNSQASKENYIARQTTPAMVAEYKGCDRIQGLKGSIRAAGTIVWMSGSQFHIGDKRGSDLWHAYVVVYCNREIVIIDPKYRGDEGKKKRVSEFRGLGLVTALLPYIYTSKKNVVTGTTRGWGRPIDRIRIGSTGFGMPGELNCTEMSGRWLESFVHAGCPMS</sequence>
<name>A0A3N4L660_9PEZI</name>